<reference evidence="7" key="1">
    <citation type="submission" date="2022-01" db="EMBL/GenBank/DDBJ databases">
        <authorList>
            <person name="King R."/>
        </authorList>
    </citation>
    <scope>NUCLEOTIDE SEQUENCE</scope>
</reference>
<evidence type="ECO:0000313" key="7">
    <source>
        <dbReference type="EMBL" id="CAG9809622.1"/>
    </source>
</evidence>
<dbReference type="GO" id="GO:0016298">
    <property type="term" value="F:lipase activity"/>
    <property type="evidence" value="ECO:0007669"/>
    <property type="project" value="InterPro"/>
</dbReference>
<dbReference type="SUPFAM" id="SSF53474">
    <property type="entry name" value="alpha/beta-Hydrolases"/>
    <property type="match status" value="1"/>
</dbReference>
<feature type="signal peptide" evidence="5">
    <location>
        <begin position="1"/>
        <end position="19"/>
    </location>
</feature>
<feature type="chain" id="PRO_5040128973" description="Lipase domain-containing protein" evidence="5">
    <location>
        <begin position="20"/>
        <end position="279"/>
    </location>
</feature>
<evidence type="ECO:0000256" key="2">
    <source>
        <dbReference type="ARBA" id="ARBA00010701"/>
    </source>
</evidence>
<dbReference type="Proteomes" id="UP001153620">
    <property type="component" value="Chromosome 3"/>
</dbReference>
<dbReference type="GO" id="GO:0016042">
    <property type="term" value="P:lipid catabolic process"/>
    <property type="evidence" value="ECO:0007669"/>
    <property type="project" value="TreeGrafter"/>
</dbReference>
<dbReference type="PANTHER" id="PTHR11610:SF173">
    <property type="entry name" value="LIPASE DOMAIN-CONTAINING PROTEIN-RELATED"/>
    <property type="match status" value="1"/>
</dbReference>
<evidence type="ECO:0000256" key="3">
    <source>
        <dbReference type="ARBA" id="ARBA00022525"/>
    </source>
</evidence>
<comment type="subcellular location">
    <subcellularLocation>
        <location evidence="1">Secreted</location>
    </subcellularLocation>
</comment>
<sequence>MRFWCCGLLILFICHVANAAVSYQLYTRQNKINGQPLVYKNKASISKSNLNSAKKNKMIIHGYGQNGRSNFNRDLKNALLAHDDYNVIVVDWSTATGLSYDTAAKNAPEIGKSIAQFIDWLKLDEGYIHVIGYDMGAHIAGLAGKNVKTDKLDKITGLDPTKRGFDPQDPSTRLAKEDARHVEVYHSNGGKYGMMEHLVDNDKYINDGKSQNAQCSTDLCSHEIAWKLYVDQVRGRNFLSYNCETVEELDGKGCGWIPSEWFNEHTGIQQIKTTNMVIV</sequence>
<accession>A0A9N9S6K0</accession>
<dbReference type="Pfam" id="PF00151">
    <property type="entry name" value="Lipase"/>
    <property type="match status" value="1"/>
</dbReference>
<proteinExistence type="inferred from homology"/>
<evidence type="ECO:0000259" key="6">
    <source>
        <dbReference type="Pfam" id="PF00151"/>
    </source>
</evidence>
<gene>
    <name evidence="7" type="ORF">CHIRRI_LOCUS12443</name>
</gene>
<comment type="similarity">
    <text evidence="2 4">Belongs to the AB hydrolase superfamily. Lipase family.</text>
</comment>
<organism evidence="7 8">
    <name type="scientific">Chironomus riparius</name>
    <dbReference type="NCBI Taxonomy" id="315576"/>
    <lineage>
        <taxon>Eukaryota</taxon>
        <taxon>Metazoa</taxon>
        <taxon>Ecdysozoa</taxon>
        <taxon>Arthropoda</taxon>
        <taxon>Hexapoda</taxon>
        <taxon>Insecta</taxon>
        <taxon>Pterygota</taxon>
        <taxon>Neoptera</taxon>
        <taxon>Endopterygota</taxon>
        <taxon>Diptera</taxon>
        <taxon>Nematocera</taxon>
        <taxon>Chironomoidea</taxon>
        <taxon>Chironomidae</taxon>
        <taxon>Chironominae</taxon>
        <taxon>Chironomus</taxon>
    </lineage>
</organism>
<dbReference type="GO" id="GO:0005615">
    <property type="term" value="C:extracellular space"/>
    <property type="evidence" value="ECO:0007669"/>
    <property type="project" value="TreeGrafter"/>
</dbReference>
<keyword evidence="3" id="KW-0964">Secreted</keyword>
<dbReference type="GO" id="GO:0017171">
    <property type="term" value="F:serine hydrolase activity"/>
    <property type="evidence" value="ECO:0007669"/>
    <property type="project" value="TreeGrafter"/>
</dbReference>
<dbReference type="InterPro" id="IPR013818">
    <property type="entry name" value="Lipase"/>
</dbReference>
<keyword evidence="5" id="KW-0732">Signal</keyword>
<dbReference type="InterPro" id="IPR000734">
    <property type="entry name" value="TAG_lipase"/>
</dbReference>
<evidence type="ECO:0000256" key="1">
    <source>
        <dbReference type="ARBA" id="ARBA00004613"/>
    </source>
</evidence>
<dbReference type="AlphaFoldDB" id="A0A9N9S6K0"/>
<dbReference type="Gene3D" id="3.40.50.1820">
    <property type="entry name" value="alpha/beta hydrolase"/>
    <property type="match status" value="1"/>
</dbReference>
<evidence type="ECO:0000256" key="4">
    <source>
        <dbReference type="RuleBase" id="RU004262"/>
    </source>
</evidence>
<dbReference type="PANTHER" id="PTHR11610">
    <property type="entry name" value="LIPASE"/>
    <property type="match status" value="1"/>
</dbReference>
<evidence type="ECO:0000256" key="5">
    <source>
        <dbReference type="SAM" id="SignalP"/>
    </source>
</evidence>
<dbReference type="OrthoDB" id="199913at2759"/>
<dbReference type="EMBL" id="OU895879">
    <property type="protein sequence ID" value="CAG9809622.1"/>
    <property type="molecule type" value="Genomic_DNA"/>
</dbReference>
<dbReference type="InterPro" id="IPR029058">
    <property type="entry name" value="AB_hydrolase_fold"/>
</dbReference>
<evidence type="ECO:0000313" key="8">
    <source>
        <dbReference type="Proteomes" id="UP001153620"/>
    </source>
</evidence>
<keyword evidence="8" id="KW-1185">Reference proteome</keyword>
<reference evidence="7" key="2">
    <citation type="submission" date="2022-10" db="EMBL/GenBank/DDBJ databases">
        <authorList>
            <consortium name="ENA_rothamsted_submissions"/>
            <consortium name="culmorum"/>
            <person name="King R."/>
        </authorList>
    </citation>
    <scope>NUCLEOTIDE SEQUENCE</scope>
</reference>
<feature type="domain" description="Lipase" evidence="6">
    <location>
        <begin position="19"/>
        <end position="254"/>
    </location>
</feature>
<name>A0A9N9S6K0_9DIPT</name>
<dbReference type="PRINTS" id="PR00821">
    <property type="entry name" value="TAGLIPASE"/>
</dbReference>
<protein>
    <recommendedName>
        <fullName evidence="6">Lipase domain-containing protein</fullName>
    </recommendedName>
</protein>